<reference evidence="4 7" key="2">
    <citation type="submission" date="2022-05" db="EMBL/GenBank/DDBJ databases">
        <title>Genome Sequencing of Bee-Associated Microbes.</title>
        <authorList>
            <person name="Dunlap C."/>
        </authorList>
    </citation>
    <scope>NUCLEOTIDE SEQUENCE [LARGE SCALE GENOMIC DNA]</scope>
    <source>
        <strain evidence="4 7">NRRL B-23120</strain>
    </source>
</reference>
<dbReference type="EMBL" id="CP026520">
    <property type="protein sequence ID" value="QAV20477.1"/>
    <property type="molecule type" value="Genomic_DNA"/>
</dbReference>
<gene>
    <name evidence="4" type="ORF">M5X16_03495</name>
    <name evidence="5" type="ORF">PC41400_23490</name>
</gene>
<dbReference type="CDD" id="cd02440">
    <property type="entry name" value="AdoMet_MTases"/>
    <property type="match status" value="1"/>
</dbReference>
<dbReference type="Proteomes" id="UP001527202">
    <property type="component" value="Unassembled WGS sequence"/>
</dbReference>
<dbReference type="Gene3D" id="3.40.50.150">
    <property type="entry name" value="Vaccinia Virus protein VP39"/>
    <property type="match status" value="1"/>
</dbReference>
<evidence type="ECO:0000313" key="6">
    <source>
        <dbReference type="Proteomes" id="UP000288943"/>
    </source>
</evidence>
<feature type="domain" description="Methyltransferase" evidence="3">
    <location>
        <begin position="40"/>
        <end position="140"/>
    </location>
</feature>
<evidence type="ECO:0000313" key="5">
    <source>
        <dbReference type="EMBL" id="QAV20477.1"/>
    </source>
</evidence>
<dbReference type="RefSeq" id="WP_042230174.1">
    <property type="nucleotide sequence ID" value="NZ_CP026520.1"/>
</dbReference>
<dbReference type="EMBL" id="JAMDMJ010000003">
    <property type="protein sequence ID" value="MCY9594838.1"/>
    <property type="molecule type" value="Genomic_DNA"/>
</dbReference>
<evidence type="ECO:0000256" key="1">
    <source>
        <dbReference type="ARBA" id="ARBA00022603"/>
    </source>
</evidence>
<dbReference type="OrthoDB" id="9811589at2"/>
<dbReference type="Pfam" id="PF13649">
    <property type="entry name" value="Methyltransf_25"/>
    <property type="match status" value="1"/>
</dbReference>
<dbReference type="InterPro" id="IPR029063">
    <property type="entry name" value="SAM-dependent_MTases_sf"/>
</dbReference>
<dbReference type="Gene3D" id="2.20.25.110">
    <property type="entry name" value="S-adenosyl-L-methionine-dependent methyltransferases"/>
    <property type="match status" value="1"/>
</dbReference>
<dbReference type="GO" id="GO:0032259">
    <property type="term" value="P:methylation"/>
    <property type="evidence" value="ECO:0007669"/>
    <property type="project" value="UniProtKB-KW"/>
</dbReference>
<protein>
    <submittedName>
        <fullName evidence="5">Class I SAM-dependent methyltransferase</fullName>
    </submittedName>
</protein>
<evidence type="ECO:0000313" key="7">
    <source>
        <dbReference type="Proteomes" id="UP001527202"/>
    </source>
</evidence>
<reference evidence="5 6" key="1">
    <citation type="submission" date="2018-01" db="EMBL/GenBank/DDBJ databases">
        <title>The whole genome sequencing and assembly of Paenibacillus chitinolyticus KCCM 41400 strain.</title>
        <authorList>
            <person name="Kim J.-Y."/>
            <person name="Park M.-K."/>
            <person name="Lee Y.-J."/>
            <person name="Yi H."/>
            <person name="Bahn Y.-S."/>
            <person name="Kim J.F."/>
            <person name="Lee D.-W."/>
        </authorList>
    </citation>
    <scope>NUCLEOTIDE SEQUENCE [LARGE SCALE GENOMIC DNA]</scope>
    <source>
        <strain evidence="5 6">KCCM 41400</strain>
    </source>
</reference>
<dbReference type="GeneID" id="95377760"/>
<proteinExistence type="predicted"/>
<evidence type="ECO:0000313" key="4">
    <source>
        <dbReference type="EMBL" id="MCY9594838.1"/>
    </source>
</evidence>
<keyword evidence="2 5" id="KW-0808">Transferase</keyword>
<keyword evidence="7" id="KW-1185">Reference proteome</keyword>
<sequence length="262" mass="30295">MSYRDFAYTYDRLMEDMPYEAWISYARQAWESYGIRPETVVDLGCGTGNIAVPLAKLGCKVVGIDLSDDMLAVARHKAEEEAAIGAKPDILWLQQDMRDWELPEPADTVISFCDCFNYLLEEEEIIEALEQAYRGLRSGGVLLFDVHSPAQFEEYASLQPFVFDEEDVAYLWTCELDEERTEIEHALTIFVREDASSARGGEPLFRRIEETHRQRAYDPRWLKERLEAAGFEDIRISADFDWEAEFSPDSRRLFYAARKPLS</sequence>
<dbReference type="PANTHER" id="PTHR43861:SF1">
    <property type="entry name" value="TRANS-ACONITATE 2-METHYLTRANSFERASE"/>
    <property type="match status" value="1"/>
</dbReference>
<dbReference type="SUPFAM" id="SSF53335">
    <property type="entry name" value="S-adenosyl-L-methionine-dependent methyltransferases"/>
    <property type="match status" value="1"/>
</dbReference>
<accession>A0A410X1K4</accession>
<dbReference type="GO" id="GO:0008168">
    <property type="term" value="F:methyltransferase activity"/>
    <property type="evidence" value="ECO:0007669"/>
    <property type="project" value="UniProtKB-KW"/>
</dbReference>
<dbReference type="Proteomes" id="UP000288943">
    <property type="component" value="Chromosome"/>
</dbReference>
<dbReference type="AlphaFoldDB" id="A0A410X1K4"/>
<keyword evidence="1 5" id="KW-0489">Methyltransferase</keyword>
<organism evidence="5 6">
    <name type="scientific">Paenibacillus chitinolyticus</name>
    <dbReference type="NCBI Taxonomy" id="79263"/>
    <lineage>
        <taxon>Bacteria</taxon>
        <taxon>Bacillati</taxon>
        <taxon>Bacillota</taxon>
        <taxon>Bacilli</taxon>
        <taxon>Bacillales</taxon>
        <taxon>Paenibacillaceae</taxon>
        <taxon>Paenibacillus</taxon>
    </lineage>
</organism>
<evidence type="ECO:0000256" key="2">
    <source>
        <dbReference type="ARBA" id="ARBA00022679"/>
    </source>
</evidence>
<dbReference type="KEGG" id="pchi:PC41400_23490"/>
<name>A0A410X1K4_9BACL</name>
<evidence type="ECO:0000259" key="3">
    <source>
        <dbReference type="Pfam" id="PF13649"/>
    </source>
</evidence>
<dbReference type="InterPro" id="IPR041698">
    <property type="entry name" value="Methyltransf_25"/>
</dbReference>
<dbReference type="PANTHER" id="PTHR43861">
    <property type="entry name" value="TRANS-ACONITATE 2-METHYLTRANSFERASE-RELATED"/>
    <property type="match status" value="1"/>
</dbReference>